<feature type="coiled-coil region" evidence="1">
    <location>
        <begin position="449"/>
        <end position="483"/>
    </location>
</feature>
<gene>
    <name evidence="3" type="ORF">C1H76_1682</name>
</gene>
<organism evidence="3 4">
    <name type="scientific">Elsinoe australis</name>
    <dbReference type="NCBI Taxonomy" id="40998"/>
    <lineage>
        <taxon>Eukaryota</taxon>
        <taxon>Fungi</taxon>
        <taxon>Dikarya</taxon>
        <taxon>Ascomycota</taxon>
        <taxon>Pezizomycotina</taxon>
        <taxon>Dothideomycetes</taxon>
        <taxon>Dothideomycetidae</taxon>
        <taxon>Myriangiales</taxon>
        <taxon>Elsinoaceae</taxon>
        <taxon>Elsinoe</taxon>
    </lineage>
</organism>
<feature type="coiled-coil region" evidence="1">
    <location>
        <begin position="288"/>
        <end position="315"/>
    </location>
</feature>
<accession>A0A4U7B526</accession>
<comment type="caution">
    <text evidence="3">The sequence shown here is derived from an EMBL/GenBank/DDBJ whole genome shotgun (WGS) entry which is preliminary data.</text>
</comment>
<keyword evidence="1" id="KW-0175">Coiled coil</keyword>
<proteinExistence type="predicted"/>
<dbReference type="PANTHER" id="PTHR19327">
    <property type="entry name" value="GOLGIN"/>
    <property type="match status" value="1"/>
</dbReference>
<dbReference type="Proteomes" id="UP000308133">
    <property type="component" value="Unassembled WGS sequence"/>
</dbReference>
<evidence type="ECO:0000313" key="4">
    <source>
        <dbReference type="Proteomes" id="UP000308133"/>
    </source>
</evidence>
<feature type="compositionally biased region" description="Basic and acidic residues" evidence="2">
    <location>
        <begin position="548"/>
        <end position="567"/>
    </location>
</feature>
<evidence type="ECO:0000313" key="3">
    <source>
        <dbReference type="EMBL" id="TKX26049.1"/>
    </source>
</evidence>
<sequence length="807" mass="89978">MADDPPQQPSANELQNILGAIPEVNRADAIAYFGRGRHSIPDADTVLSSVATLAIDSLQNIYRDALNQPGVSADDLSVFHSLTERLEAILPALNALQGTRTAVALAQGKEISRNKETATFITALASQLNESGDTKHKLKKLVTFFKDQEEARKSLESLETEMKEANRLASEQSKNIETAGSDTKSALDKVASELANTNTAVSSLSDDTKAAADDMKKTAQDMVREVHTLKEMVKALSSDIQGMRTTTQKSTDDLSSAIGGLSLQVNDEINTRAITSSPHNECTIMTLDARLREENQLLNSTIKTVEAEVDRLTKVDADHSQRVQSLMADVQRLTTQTSTDSQRNQSLDNEVQRLTRLEAEHNQRVQSFNDEIQRLKAQVTTTDERNQSLTTQVQGVNAQLTEKEKVEQGLNEQIRRLNEQIAARDRPDQQVNAEVERLNREFLTKDERIRSLQATNQTLSDEKDTLQNDLTEATDQAEIWKNQAGGLPPDVDRFTELQLMGNSHYRRLAAQVDNPASAGASKDIHDYTDEEIAAHGYCHQLRAEVENEKARADAEKTRADDAERRADQASPGNRLDLVPRKSQKTGQRESAGGTGETTTSPELPHRPTLQTYDAEFAHVVSVNERPATQASAEPNPNPDGVWVVITKGGNTLNWRKNRSILLPVHNKVWIEKTAKLIGGTHGPYILTYFMNELEGKPKNKDDYIPRFYRRNANATGDKYICVARSKSDYDRPTQWKLEDAENGLPCSYHRLLDPALSRGVPCFTVRVSPVFPCVLITNFTEQKRDQAYQLYEEWKAEVQAVQAAREE</sequence>
<dbReference type="EMBL" id="PTQR01000019">
    <property type="protein sequence ID" value="TKX26049.1"/>
    <property type="molecule type" value="Genomic_DNA"/>
</dbReference>
<evidence type="ECO:0000256" key="1">
    <source>
        <dbReference type="SAM" id="Coils"/>
    </source>
</evidence>
<dbReference type="Gene3D" id="1.10.287.1490">
    <property type="match status" value="1"/>
</dbReference>
<reference evidence="3 4" key="1">
    <citation type="submission" date="2018-02" db="EMBL/GenBank/DDBJ databases">
        <title>Draft genome sequences of Elsinoe sp., causing black scab on jojoba.</title>
        <authorList>
            <person name="Stodart B."/>
            <person name="Jeffress S."/>
            <person name="Ash G."/>
            <person name="Arun Chinnappa K."/>
        </authorList>
    </citation>
    <scope>NUCLEOTIDE SEQUENCE [LARGE SCALE GENOMIC DNA]</scope>
    <source>
        <strain evidence="3 4">Hillstone_2</strain>
    </source>
</reference>
<dbReference type="PANTHER" id="PTHR19327:SF0">
    <property type="entry name" value="GOLGIN SUBFAMILY A MEMBER 4"/>
    <property type="match status" value="1"/>
</dbReference>
<feature type="coiled-coil region" evidence="1">
    <location>
        <begin position="344"/>
        <end position="420"/>
    </location>
</feature>
<feature type="coiled-coil region" evidence="1">
    <location>
        <begin position="148"/>
        <end position="175"/>
    </location>
</feature>
<protein>
    <submittedName>
        <fullName evidence="3">Uncharacterized protein</fullName>
    </submittedName>
</protein>
<evidence type="ECO:0000256" key="2">
    <source>
        <dbReference type="SAM" id="MobiDB-lite"/>
    </source>
</evidence>
<name>A0A4U7B526_9PEZI</name>
<feature type="region of interest" description="Disordered" evidence="2">
    <location>
        <begin position="548"/>
        <end position="606"/>
    </location>
</feature>
<dbReference type="AlphaFoldDB" id="A0A4U7B526"/>